<dbReference type="CDD" id="cd18186">
    <property type="entry name" value="BTB_POZ_ZBTB_KLHL-like"/>
    <property type="match status" value="1"/>
</dbReference>
<dbReference type="OrthoDB" id="6359943at2759"/>
<feature type="domain" description="BTB" evidence="1">
    <location>
        <begin position="104"/>
        <end position="167"/>
    </location>
</feature>
<dbReference type="SUPFAM" id="SSF54695">
    <property type="entry name" value="POZ domain"/>
    <property type="match status" value="1"/>
</dbReference>
<evidence type="ECO:0000313" key="3">
    <source>
        <dbReference type="Proteomes" id="UP000094527"/>
    </source>
</evidence>
<name>A0A1D2M3T3_ORCCI</name>
<dbReference type="Gene3D" id="3.30.710.10">
    <property type="entry name" value="Potassium Channel Kv1.1, Chain A"/>
    <property type="match status" value="1"/>
</dbReference>
<dbReference type="EMBL" id="LJIJ01004927">
    <property type="protein sequence ID" value="ODM87635.1"/>
    <property type="molecule type" value="Genomic_DNA"/>
</dbReference>
<organism evidence="2 3">
    <name type="scientific">Orchesella cincta</name>
    <name type="common">Springtail</name>
    <name type="synonym">Podura cincta</name>
    <dbReference type="NCBI Taxonomy" id="48709"/>
    <lineage>
        <taxon>Eukaryota</taxon>
        <taxon>Metazoa</taxon>
        <taxon>Ecdysozoa</taxon>
        <taxon>Arthropoda</taxon>
        <taxon>Hexapoda</taxon>
        <taxon>Collembola</taxon>
        <taxon>Entomobryomorpha</taxon>
        <taxon>Entomobryoidea</taxon>
        <taxon>Orchesellidae</taxon>
        <taxon>Orchesellinae</taxon>
        <taxon>Orchesella</taxon>
    </lineage>
</organism>
<accession>A0A1D2M3T3</accession>
<evidence type="ECO:0000259" key="1">
    <source>
        <dbReference type="PROSITE" id="PS50097"/>
    </source>
</evidence>
<comment type="caution">
    <text evidence="2">The sequence shown here is derived from an EMBL/GenBank/DDBJ whole genome shotgun (WGS) entry which is preliminary data.</text>
</comment>
<reference evidence="2 3" key="1">
    <citation type="journal article" date="2016" name="Genome Biol. Evol.">
        <title>Gene Family Evolution Reflects Adaptation to Soil Environmental Stressors in the Genome of the Collembolan Orchesella cincta.</title>
        <authorList>
            <person name="Faddeeva-Vakhrusheva A."/>
            <person name="Derks M.F."/>
            <person name="Anvar S.Y."/>
            <person name="Agamennone V."/>
            <person name="Suring W."/>
            <person name="Smit S."/>
            <person name="van Straalen N.M."/>
            <person name="Roelofs D."/>
        </authorList>
    </citation>
    <scope>NUCLEOTIDE SEQUENCE [LARGE SCALE GENOMIC DNA]</scope>
    <source>
        <tissue evidence="2">Mixed pool</tissue>
    </source>
</reference>
<proteinExistence type="predicted"/>
<dbReference type="Pfam" id="PF00651">
    <property type="entry name" value="BTB"/>
    <property type="match status" value="1"/>
</dbReference>
<dbReference type="AlphaFoldDB" id="A0A1D2M3T3"/>
<dbReference type="Proteomes" id="UP000094527">
    <property type="component" value="Unassembled WGS sequence"/>
</dbReference>
<keyword evidence="3" id="KW-1185">Reference proteome</keyword>
<gene>
    <name evidence="2" type="ORF">Ocin01_19046</name>
</gene>
<evidence type="ECO:0000313" key="2">
    <source>
        <dbReference type="EMBL" id="ODM87635.1"/>
    </source>
</evidence>
<dbReference type="PROSITE" id="PS50097">
    <property type="entry name" value="BTB"/>
    <property type="match status" value="1"/>
</dbReference>
<sequence length="217" mass="25238">MSVYVVKDADIGLQFNFPEPGKFDIPIIAEFKLLNDKFEKRLSTRCWSRSWNHQRRCADFDANAMFKYEQLYSGKYSLEIVNRDSFEFEAHPRDNRPMEKMKYSDFAIIANTGVRVPCHKMVLEDLSTVLDERLQMECPETPENCMKMEASEDVVKAFLKYLYYTDVRDACDSPRIATELLELAHVYDVTLLEKAMKARKDKLNSSAVFQQILKGTG</sequence>
<feature type="non-terminal residue" evidence="2">
    <location>
        <position position="217"/>
    </location>
</feature>
<dbReference type="InterPro" id="IPR000210">
    <property type="entry name" value="BTB/POZ_dom"/>
</dbReference>
<dbReference type="InterPro" id="IPR011333">
    <property type="entry name" value="SKP1/BTB/POZ_sf"/>
</dbReference>
<protein>
    <recommendedName>
        <fullName evidence="1">BTB domain-containing protein</fullName>
    </recommendedName>
</protein>